<evidence type="ECO:0000313" key="3">
    <source>
        <dbReference type="Proteomes" id="UP000250272"/>
    </source>
</evidence>
<keyword evidence="1" id="KW-0812">Transmembrane</keyword>
<dbReference type="GeneID" id="33325257"/>
<proteinExistence type="predicted"/>
<dbReference type="AlphaFoldDB" id="A0A2Z2MC11"/>
<evidence type="ECO:0008006" key="4">
    <source>
        <dbReference type="Google" id="ProtNLM"/>
    </source>
</evidence>
<gene>
    <name evidence="2" type="ORF">A3L01_00760</name>
</gene>
<dbReference type="EMBL" id="CP015101">
    <property type="protein sequence ID" value="ASJ03967.1"/>
    <property type="molecule type" value="Genomic_DNA"/>
</dbReference>
<dbReference type="RefSeq" id="WP_088864017.1">
    <property type="nucleotide sequence ID" value="NZ_CP015101.1"/>
</dbReference>
<sequence length="82" mass="9536">MDFDLFMERYGYKILLALFGLVVAGMFAIIGIWAYVALKYLSLLFGGLVLMLVVIRSLVSRRVLDAQAQVFSKYFYDDRRKR</sequence>
<keyword evidence="1" id="KW-1133">Transmembrane helix</keyword>
<feature type="transmembrane region" description="Helical" evidence="1">
    <location>
        <begin position="12"/>
        <end position="34"/>
    </location>
</feature>
<organism evidence="2 3">
    <name type="scientific">Thermococcus barossii</name>
    <dbReference type="NCBI Taxonomy" id="54077"/>
    <lineage>
        <taxon>Archaea</taxon>
        <taxon>Methanobacteriati</taxon>
        <taxon>Methanobacteriota</taxon>
        <taxon>Thermococci</taxon>
        <taxon>Thermococcales</taxon>
        <taxon>Thermococcaceae</taxon>
        <taxon>Thermococcus</taxon>
    </lineage>
</organism>
<dbReference type="Proteomes" id="UP000250272">
    <property type="component" value="Chromosome"/>
</dbReference>
<protein>
    <recommendedName>
        <fullName evidence="4">DUF4282 domain-containing protein</fullName>
    </recommendedName>
</protein>
<reference evidence="2 3" key="1">
    <citation type="submission" date="2016-04" db="EMBL/GenBank/DDBJ databases">
        <title>Complete genome sequence of Thermococcus barossii type strain SHCK-94.</title>
        <authorList>
            <person name="Oger P.M."/>
        </authorList>
    </citation>
    <scope>NUCLEOTIDE SEQUENCE [LARGE SCALE GENOMIC DNA]</scope>
    <source>
        <strain evidence="2 3">SHCK-94</strain>
    </source>
</reference>
<keyword evidence="1" id="KW-0472">Membrane</keyword>
<accession>A0A2Z2MC11</accession>
<keyword evidence="3" id="KW-1185">Reference proteome</keyword>
<feature type="transmembrane region" description="Helical" evidence="1">
    <location>
        <begin position="40"/>
        <end position="59"/>
    </location>
</feature>
<evidence type="ECO:0000313" key="2">
    <source>
        <dbReference type="EMBL" id="ASJ03967.1"/>
    </source>
</evidence>
<dbReference type="OrthoDB" id="98755at2157"/>
<dbReference type="KEGG" id="tbs:A3L01_00760"/>
<name>A0A2Z2MC11_9EURY</name>
<evidence type="ECO:0000256" key="1">
    <source>
        <dbReference type="SAM" id="Phobius"/>
    </source>
</evidence>